<dbReference type="EMBL" id="RCUV01000003">
    <property type="protein sequence ID" value="RLP72893.1"/>
    <property type="molecule type" value="Genomic_DNA"/>
</dbReference>
<organism evidence="2 3">
    <name type="scientific">Mycetocola manganoxydans</name>
    <dbReference type="NCBI Taxonomy" id="699879"/>
    <lineage>
        <taxon>Bacteria</taxon>
        <taxon>Bacillati</taxon>
        <taxon>Actinomycetota</taxon>
        <taxon>Actinomycetes</taxon>
        <taxon>Micrococcales</taxon>
        <taxon>Microbacteriaceae</taxon>
        <taxon>Mycetocola</taxon>
    </lineage>
</organism>
<name>A0A3L6ZXZ3_9MICO</name>
<dbReference type="RefSeq" id="WP_121671751.1">
    <property type="nucleotide sequence ID" value="NZ_BMXM01000003.1"/>
</dbReference>
<dbReference type="OrthoDB" id="5244396at2"/>
<comment type="caution">
    <text evidence="2">The sequence shown here is derived from an EMBL/GenBank/DDBJ whole genome shotgun (WGS) entry which is preliminary data.</text>
</comment>
<feature type="transmembrane region" description="Helical" evidence="1">
    <location>
        <begin position="20"/>
        <end position="45"/>
    </location>
</feature>
<feature type="transmembrane region" description="Helical" evidence="1">
    <location>
        <begin position="245"/>
        <end position="266"/>
    </location>
</feature>
<feature type="transmembrane region" description="Helical" evidence="1">
    <location>
        <begin position="114"/>
        <end position="142"/>
    </location>
</feature>
<feature type="transmembrane region" description="Helical" evidence="1">
    <location>
        <begin position="154"/>
        <end position="178"/>
    </location>
</feature>
<feature type="transmembrane region" description="Helical" evidence="1">
    <location>
        <begin position="65"/>
        <end position="86"/>
    </location>
</feature>
<evidence type="ECO:0000313" key="3">
    <source>
        <dbReference type="Proteomes" id="UP000270299"/>
    </source>
</evidence>
<accession>A0A3L6ZXZ3</accession>
<keyword evidence="1" id="KW-0472">Membrane</keyword>
<proteinExistence type="predicted"/>
<dbReference type="AlphaFoldDB" id="A0A3L6ZXZ3"/>
<dbReference type="Proteomes" id="UP000270299">
    <property type="component" value="Unassembled WGS sequence"/>
</dbReference>
<evidence type="ECO:0000256" key="1">
    <source>
        <dbReference type="SAM" id="Phobius"/>
    </source>
</evidence>
<gene>
    <name evidence="2" type="ORF">D9V29_02480</name>
</gene>
<keyword evidence="1" id="KW-1133">Transmembrane helix</keyword>
<evidence type="ECO:0000313" key="2">
    <source>
        <dbReference type="EMBL" id="RLP72893.1"/>
    </source>
</evidence>
<feature type="transmembrane region" description="Helical" evidence="1">
    <location>
        <begin position="185"/>
        <end position="206"/>
    </location>
</feature>
<keyword evidence="1" id="KW-0812">Transmembrane</keyword>
<sequence>MFFAAFRAEIAKLLTTRTWWILAIILFLYIGAVSGGIGALFGFFTTSEGSGMGDEAPPTEFLAPMLYGSVSTFGYVFPVLLGALAVTTEYRHQLLTPTFLATPKRGIVLGAKSLALFLFGLFYGLIGVIASVGLGAGALALFDLDTQLGDSDTWAMIGRGVLALALWAIIGVGLGALIPNQVAAIVVILAFTQFVEPTLRAVVMFADWAASLGRFLPGAASDALVGAPSLFNAGMAAGGPDPLEWWQGGLLLGTLALVLTVLGYFVSWKRDVT</sequence>
<reference evidence="2 3" key="1">
    <citation type="submission" date="2018-10" db="EMBL/GenBank/DDBJ databases">
        <authorList>
            <person name="Li J."/>
        </authorList>
    </citation>
    <scope>NUCLEOTIDE SEQUENCE [LARGE SCALE GENOMIC DNA]</scope>
    <source>
        <strain evidence="2 3">CCTCC AB209002</strain>
    </source>
</reference>
<protein>
    <submittedName>
        <fullName evidence="2">ABC transporter permease</fullName>
    </submittedName>
</protein>
<keyword evidence="3" id="KW-1185">Reference proteome</keyword>